<comment type="caution">
    <text evidence="4">The sequence shown here is derived from an EMBL/GenBank/DDBJ whole genome shotgun (WGS) entry which is preliminary data.</text>
</comment>
<protein>
    <submittedName>
        <fullName evidence="4">WD40 repeat</fullName>
    </submittedName>
</protein>
<dbReference type="InterPro" id="IPR044715">
    <property type="entry name" value="WDR86-like"/>
</dbReference>
<dbReference type="InterPro" id="IPR001680">
    <property type="entry name" value="WD40_rpt"/>
</dbReference>
<dbReference type="Pfam" id="PF00400">
    <property type="entry name" value="WD40"/>
    <property type="match status" value="2"/>
</dbReference>
<dbReference type="Gene3D" id="2.130.10.10">
    <property type="entry name" value="YVTN repeat-like/Quinoprotein amine dehydrogenase"/>
    <property type="match status" value="1"/>
</dbReference>
<keyword evidence="1 3" id="KW-0853">WD repeat</keyword>
<evidence type="ECO:0000256" key="1">
    <source>
        <dbReference type="ARBA" id="ARBA00022574"/>
    </source>
</evidence>
<dbReference type="AlphaFoldDB" id="A0AAN8VMZ1"/>
<dbReference type="InterPro" id="IPR019775">
    <property type="entry name" value="WD40_repeat_CS"/>
</dbReference>
<evidence type="ECO:0000256" key="3">
    <source>
        <dbReference type="PROSITE-ProRule" id="PRU00221"/>
    </source>
</evidence>
<name>A0AAN8VMZ1_9MAGN</name>
<dbReference type="InterPro" id="IPR015943">
    <property type="entry name" value="WD40/YVTN_repeat-like_dom_sf"/>
</dbReference>
<evidence type="ECO:0000256" key="2">
    <source>
        <dbReference type="ARBA" id="ARBA00022737"/>
    </source>
</evidence>
<keyword evidence="5" id="KW-1185">Reference proteome</keyword>
<dbReference type="Proteomes" id="UP001370490">
    <property type="component" value="Unassembled WGS sequence"/>
</dbReference>
<sequence length="498" mass="54742">MSYGGFTKNSGSTHVVVIISLTGRPTSSRFCLSSLRCFTIDCDYGETLSKSGICVALNLPPTDYQSHMNRSVLDHVGPVNSDDSVSPLLPGSFIHRNLPLCSIHRSKLMPEDHRSSSNLNSKLRTCEPELKQRLPNKNLKKKAVRGIGFPSGSEKLYTCSKDGLLQSWDCHTGQCADTNNLGCEIGSLISAGPLGFCRHAECYQGKLLVLAYIILQFPTGISLIDQVFNIDTNAEYRLTGPVELVYAITVERDVLFTGAQDGTIYALKFNPESNSFQGPALLKGHEAAVVSLVVGGNRLYSGSMDHNIKVWDIDTLQCIRTLNGHSAVVMSLLFWDQHLFSCSLDNTIKVWATSEDCNMEVIYTHNEEDVNPMFQQIASCLHIPRSPALPPHIFVLMEKHLFQGVLALCGALDAEAKPVLLCSCNDNSIHLYELPSFCQKGRISATREIRSIRIGSGGLLFTGDEAGLVTVWKWVSESGSQKGNIGHFCTVLIVQFHE</sequence>
<dbReference type="InterPro" id="IPR036322">
    <property type="entry name" value="WD40_repeat_dom_sf"/>
</dbReference>
<keyword evidence="2" id="KW-0677">Repeat</keyword>
<dbReference type="EMBL" id="JBAMMX010000012">
    <property type="protein sequence ID" value="KAK6930643.1"/>
    <property type="molecule type" value="Genomic_DNA"/>
</dbReference>
<feature type="repeat" description="WD" evidence="3">
    <location>
        <begin position="282"/>
        <end position="321"/>
    </location>
</feature>
<reference evidence="4 5" key="1">
    <citation type="submission" date="2023-12" db="EMBL/GenBank/DDBJ databases">
        <title>A high-quality genome assembly for Dillenia turbinata (Dilleniales).</title>
        <authorList>
            <person name="Chanderbali A."/>
        </authorList>
    </citation>
    <scope>NUCLEOTIDE SEQUENCE [LARGE SCALE GENOMIC DNA]</scope>
    <source>
        <strain evidence="4">LSX21</strain>
        <tissue evidence="4">Leaf</tissue>
    </source>
</reference>
<dbReference type="PROSITE" id="PS50294">
    <property type="entry name" value="WD_REPEATS_REGION"/>
    <property type="match status" value="1"/>
</dbReference>
<feature type="repeat" description="WD" evidence="3">
    <location>
        <begin position="322"/>
        <end position="351"/>
    </location>
</feature>
<evidence type="ECO:0000313" key="4">
    <source>
        <dbReference type="EMBL" id="KAK6930643.1"/>
    </source>
</evidence>
<dbReference type="PANTHER" id="PTHR44489:SF14">
    <property type="entry name" value="ZINC FINGER CCCH DOMAIN-CONTAINING PROTEIN 59-RELATED"/>
    <property type="match status" value="1"/>
</dbReference>
<accession>A0AAN8VMZ1</accession>
<dbReference type="PANTHER" id="PTHR44489">
    <property type="match status" value="1"/>
</dbReference>
<dbReference type="PROSITE" id="PS00678">
    <property type="entry name" value="WD_REPEATS_1"/>
    <property type="match status" value="1"/>
</dbReference>
<evidence type="ECO:0000313" key="5">
    <source>
        <dbReference type="Proteomes" id="UP001370490"/>
    </source>
</evidence>
<organism evidence="4 5">
    <name type="scientific">Dillenia turbinata</name>
    <dbReference type="NCBI Taxonomy" id="194707"/>
    <lineage>
        <taxon>Eukaryota</taxon>
        <taxon>Viridiplantae</taxon>
        <taxon>Streptophyta</taxon>
        <taxon>Embryophyta</taxon>
        <taxon>Tracheophyta</taxon>
        <taxon>Spermatophyta</taxon>
        <taxon>Magnoliopsida</taxon>
        <taxon>eudicotyledons</taxon>
        <taxon>Gunneridae</taxon>
        <taxon>Pentapetalae</taxon>
        <taxon>Dilleniales</taxon>
        <taxon>Dilleniaceae</taxon>
        <taxon>Dillenia</taxon>
    </lineage>
</organism>
<proteinExistence type="predicted"/>
<dbReference type="SMART" id="SM00320">
    <property type="entry name" value="WD40"/>
    <property type="match status" value="5"/>
</dbReference>
<dbReference type="PROSITE" id="PS50082">
    <property type="entry name" value="WD_REPEATS_2"/>
    <property type="match status" value="2"/>
</dbReference>
<gene>
    <name evidence="4" type="ORF">RJ641_004737</name>
</gene>
<dbReference type="SUPFAM" id="SSF50978">
    <property type="entry name" value="WD40 repeat-like"/>
    <property type="match status" value="1"/>
</dbReference>